<sequence>MRLLREVKLLDGQPIEEAIKKDVEEIFNSKKILCKPLSINLSHEIRQDLDYLSYLANLNAGKAPVISHRPVFGKLITYVKKFIAKATFWIYQPLFEQISNFNYTVINILNKLTAYLDMNDKDQLHAGHIFEEKSEVVNDKSVDNFERASIGWFYHAFEQKFRGSEELIKNRQSIYIDYIRKAFKFTGGKVLDIGSGRGEFLELLRDEGIPAIGVDLNEVMVRQCRDKGLIVEQRDAYDSIAAQDDQSLAAVTAFQVIEHLNPGEMWKIISTALVKLRPGGLIILETVNPECLFALSNFYLDLTHRKPIPPSTLKFLLEFVGFKNVEVRFSSLLPEKYRLKGNDSNIKKLNEILFGWRDYAVLGWRR</sequence>
<dbReference type="Proteomes" id="UP000297597">
    <property type="component" value="Unassembled WGS sequence"/>
</dbReference>
<evidence type="ECO:0000313" key="2">
    <source>
        <dbReference type="EMBL" id="TEB10359.1"/>
    </source>
</evidence>
<dbReference type="PANTHER" id="PTHR43861">
    <property type="entry name" value="TRANS-ACONITATE 2-METHYLTRANSFERASE-RELATED"/>
    <property type="match status" value="1"/>
</dbReference>
<accession>A0A4Y7RNP4</accession>
<dbReference type="GO" id="GO:0032259">
    <property type="term" value="P:methylation"/>
    <property type="evidence" value="ECO:0007669"/>
    <property type="project" value="UniProtKB-KW"/>
</dbReference>
<comment type="caution">
    <text evidence="2">The sequence shown here is derived from an EMBL/GenBank/DDBJ whole genome shotgun (WGS) entry which is preliminary data.</text>
</comment>
<dbReference type="GO" id="GO:0008168">
    <property type="term" value="F:methyltransferase activity"/>
    <property type="evidence" value="ECO:0007669"/>
    <property type="project" value="UniProtKB-KW"/>
</dbReference>
<dbReference type="EC" id="2.1.1.-" evidence="2"/>
<evidence type="ECO:0000256" key="1">
    <source>
        <dbReference type="ARBA" id="ARBA00022679"/>
    </source>
</evidence>
<dbReference type="Gene3D" id="3.40.50.150">
    <property type="entry name" value="Vaccinia Virus protein VP39"/>
    <property type="match status" value="1"/>
</dbReference>
<evidence type="ECO:0000313" key="3">
    <source>
        <dbReference type="Proteomes" id="UP000297597"/>
    </source>
</evidence>
<keyword evidence="3" id="KW-1185">Reference proteome</keyword>
<gene>
    <name evidence="2" type="ORF">Pmgp_02461</name>
</gene>
<name>A0A4Y7RNP4_9FIRM</name>
<dbReference type="SUPFAM" id="SSF53335">
    <property type="entry name" value="S-adenosyl-L-methionine-dependent methyltransferases"/>
    <property type="match status" value="1"/>
</dbReference>
<keyword evidence="2" id="KW-0489">Methyltransferase</keyword>
<reference evidence="2 3" key="1">
    <citation type="journal article" date="2018" name="Environ. Microbiol.">
        <title>Novel energy conservation strategies and behaviour of Pelotomaculum schinkii driving syntrophic propionate catabolism.</title>
        <authorList>
            <person name="Hidalgo-Ahumada C.A.P."/>
            <person name="Nobu M.K."/>
            <person name="Narihiro T."/>
            <person name="Tamaki H."/>
            <person name="Liu W.T."/>
            <person name="Kamagata Y."/>
            <person name="Stams A.J.M."/>
            <person name="Imachi H."/>
            <person name="Sousa D.Z."/>
        </authorList>
    </citation>
    <scope>NUCLEOTIDE SEQUENCE [LARGE SCALE GENOMIC DNA]</scope>
    <source>
        <strain evidence="2 3">MGP</strain>
    </source>
</reference>
<protein>
    <submittedName>
        <fullName evidence="2">Putative S-adenosylmethionine-dependent methyltransferase</fullName>
        <ecNumber evidence="2">2.1.1.-</ecNumber>
    </submittedName>
</protein>
<dbReference type="AlphaFoldDB" id="A0A4Y7RNP4"/>
<dbReference type="OrthoDB" id="9782855at2"/>
<keyword evidence="1 2" id="KW-0808">Transferase</keyword>
<proteinExistence type="predicted"/>
<dbReference type="InterPro" id="IPR029063">
    <property type="entry name" value="SAM-dependent_MTases_sf"/>
</dbReference>
<dbReference type="EMBL" id="QFFZ01000028">
    <property type="protein sequence ID" value="TEB10359.1"/>
    <property type="molecule type" value="Genomic_DNA"/>
</dbReference>
<organism evidence="2 3">
    <name type="scientific">Pelotomaculum propionicicum</name>
    <dbReference type="NCBI Taxonomy" id="258475"/>
    <lineage>
        <taxon>Bacteria</taxon>
        <taxon>Bacillati</taxon>
        <taxon>Bacillota</taxon>
        <taxon>Clostridia</taxon>
        <taxon>Eubacteriales</taxon>
        <taxon>Desulfotomaculaceae</taxon>
        <taxon>Pelotomaculum</taxon>
    </lineage>
</organism>
<dbReference type="PANTHER" id="PTHR43861:SF3">
    <property type="entry name" value="PUTATIVE (AFU_ORTHOLOGUE AFUA_2G14390)-RELATED"/>
    <property type="match status" value="1"/>
</dbReference>
<dbReference type="CDD" id="cd02440">
    <property type="entry name" value="AdoMet_MTases"/>
    <property type="match status" value="1"/>
</dbReference>
<dbReference type="Pfam" id="PF13489">
    <property type="entry name" value="Methyltransf_23"/>
    <property type="match status" value="1"/>
</dbReference>